<dbReference type="SUPFAM" id="SSF53686">
    <property type="entry name" value="Tryptophan synthase beta subunit-like PLP-dependent enzymes"/>
    <property type="match status" value="1"/>
</dbReference>
<evidence type="ECO:0000313" key="2">
    <source>
        <dbReference type="EMBL" id="KAE8390301.1"/>
    </source>
</evidence>
<dbReference type="PANTHER" id="PTHR10314">
    <property type="entry name" value="CYSTATHIONINE BETA-SYNTHASE"/>
    <property type="match status" value="1"/>
</dbReference>
<dbReference type="Pfam" id="PF00291">
    <property type="entry name" value="PALP"/>
    <property type="match status" value="1"/>
</dbReference>
<proteinExistence type="predicted"/>
<sequence>MGSVNPTDSYKDRMAKSIVKEAEARGALKPGMTVLKATGGSTVSSLAFICAAKGYQFQVESSNVFSLEDLPIMQTWGSSFDLIHSPSGQIIPDSTPSMVPCAKEVSTADNHYFADRFNNKDRLVPQTHVAVLEPASSSVITKGQTEMYRVEGIGSGFMPPHLDRNLYDEARAVTEEARAMCPRLAKEEGLLVKTLPGLNVAAAIALVKQLGPDRTVATVAVDTGL</sequence>
<gene>
    <name evidence="2" type="ORF">BDV23DRAFT_183594</name>
</gene>
<dbReference type="Gene3D" id="3.40.50.1100">
    <property type="match status" value="2"/>
</dbReference>
<dbReference type="OrthoDB" id="10259545at2759"/>
<dbReference type="EMBL" id="ML735256">
    <property type="protein sequence ID" value="KAE8390301.1"/>
    <property type="molecule type" value="Genomic_DNA"/>
</dbReference>
<dbReference type="InterPro" id="IPR001926">
    <property type="entry name" value="TrpB-like_PALP"/>
</dbReference>
<dbReference type="InterPro" id="IPR036052">
    <property type="entry name" value="TrpB-like_PALP_sf"/>
</dbReference>
<dbReference type="InterPro" id="IPR050214">
    <property type="entry name" value="Cys_Synth/Cystath_Beta-Synth"/>
</dbReference>
<name>A0A5N7C835_PETAA</name>
<feature type="domain" description="Tryptophan synthase beta chain-like PALP" evidence="1">
    <location>
        <begin position="3"/>
        <end position="121"/>
    </location>
</feature>
<protein>
    <submittedName>
        <fullName evidence="2">Tryptophan synthase beta subunit-like PLP-dependent enzyme</fullName>
    </submittedName>
</protein>
<accession>A0A5N7C835</accession>
<reference evidence="2" key="1">
    <citation type="submission" date="2019-04" db="EMBL/GenBank/DDBJ databases">
        <title>Friends and foes A comparative genomics studyof 23 Aspergillus species from section Flavi.</title>
        <authorList>
            <consortium name="DOE Joint Genome Institute"/>
            <person name="Kjaerbolling I."/>
            <person name="Vesth T."/>
            <person name="Frisvad J.C."/>
            <person name="Nybo J.L."/>
            <person name="Theobald S."/>
            <person name="Kildgaard S."/>
            <person name="Isbrandt T."/>
            <person name="Kuo A."/>
            <person name="Sato A."/>
            <person name="Lyhne E.K."/>
            <person name="Kogle M.E."/>
            <person name="Wiebenga A."/>
            <person name="Kun R.S."/>
            <person name="Lubbers R.J."/>
            <person name="Makela M.R."/>
            <person name="Barry K."/>
            <person name="Chovatia M."/>
            <person name="Clum A."/>
            <person name="Daum C."/>
            <person name="Haridas S."/>
            <person name="He G."/>
            <person name="LaButti K."/>
            <person name="Lipzen A."/>
            <person name="Mondo S."/>
            <person name="Riley R."/>
            <person name="Salamov A."/>
            <person name="Simmons B.A."/>
            <person name="Magnuson J.K."/>
            <person name="Henrissat B."/>
            <person name="Mortensen U.H."/>
            <person name="Larsen T.O."/>
            <person name="Devries R.P."/>
            <person name="Grigoriev I.V."/>
            <person name="Machida M."/>
            <person name="Baker S.E."/>
            <person name="Andersen M.R."/>
        </authorList>
    </citation>
    <scope>NUCLEOTIDE SEQUENCE [LARGE SCALE GENOMIC DNA]</scope>
    <source>
        <strain evidence="2">IBT 14317</strain>
    </source>
</reference>
<dbReference type="AlphaFoldDB" id="A0A5N7C835"/>
<dbReference type="Proteomes" id="UP000326877">
    <property type="component" value="Unassembled WGS sequence"/>
</dbReference>
<organism evidence="2">
    <name type="scientific">Petromyces alliaceus</name>
    <name type="common">Aspergillus alliaceus</name>
    <dbReference type="NCBI Taxonomy" id="209559"/>
    <lineage>
        <taxon>Eukaryota</taxon>
        <taxon>Fungi</taxon>
        <taxon>Dikarya</taxon>
        <taxon>Ascomycota</taxon>
        <taxon>Pezizomycotina</taxon>
        <taxon>Eurotiomycetes</taxon>
        <taxon>Eurotiomycetidae</taxon>
        <taxon>Eurotiales</taxon>
        <taxon>Aspergillaceae</taxon>
        <taxon>Aspergillus</taxon>
        <taxon>Aspergillus subgen. Circumdati</taxon>
    </lineage>
</organism>
<evidence type="ECO:0000259" key="1">
    <source>
        <dbReference type="Pfam" id="PF00291"/>
    </source>
</evidence>